<evidence type="ECO:0000259" key="2">
    <source>
        <dbReference type="Pfam" id="PF19291"/>
    </source>
</evidence>
<name>A0A5M3W2U9_9ACTN</name>
<feature type="domain" description="GH15-like" evidence="1">
    <location>
        <begin position="238"/>
        <end position="594"/>
    </location>
</feature>
<evidence type="ECO:0000259" key="1">
    <source>
        <dbReference type="Pfam" id="PF00723"/>
    </source>
</evidence>
<dbReference type="AlphaFoldDB" id="A0A5M3W2U9"/>
<evidence type="ECO:0000313" key="3">
    <source>
        <dbReference type="EMBL" id="GES03355.1"/>
    </source>
</evidence>
<dbReference type="Pfam" id="PF00723">
    <property type="entry name" value="Glyco_hydro_15"/>
    <property type="match status" value="1"/>
</dbReference>
<reference evidence="3 4" key="1">
    <citation type="submission" date="2019-10" db="EMBL/GenBank/DDBJ databases">
        <title>Whole genome shotgun sequence of Acrocarpospora corrugata NBRC 13972.</title>
        <authorList>
            <person name="Ichikawa N."/>
            <person name="Kimura A."/>
            <person name="Kitahashi Y."/>
            <person name="Komaki H."/>
            <person name="Oguchi A."/>
        </authorList>
    </citation>
    <scope>NUCLEOTIDE SEQUENCE [LARGE SCALE GENOMIC DNA]</scope>
    <source>
        <strain evidence="3 4">NBRC 13972</strain>
    </source>
</reference>
<evidence type="ECO:0000313" key="4">
    <source>
        <dbReference type="Proteomes" id="UP000334990"/>
    </source>
</evidence>
<dbReference type="OrthoDB" id="3902805at2"/>
<dbReference type="SUPFAM" id="SSF48208">
    <property type="entry name" value="Six-hairpin glycosidases"/>
    <property type="match status" value="1"/>
</dbReference>
<dbReference type="InterPro" id="IPR012341">
    <property type="entry name" value="6hp_glycosidase-like_sf"/>
</dbReference>
<dbReference type="Proteomes" id="UP000334990">
    <property type="component" value="Unassembled WGS sequence"/>
</dbReference>
<proteinExistence type="predicted"/>
<dbReference type="PANTHER" id="PTHR31616:SF10">
    <property type="entry name" value="TREHALASE"/>
    <property type="match status" value="1"/>
</dbReference>
<dbReference type="Pfam" id="PF19291">
    <property type="entry name" value="TREH_N"/>
    <property type="match status" value="1"/>
</dbReference>
<dbReference type="PANTHER" id="PTHR31616">
    <property type="entry name" value="TREHALASE"/>
    <property type="match status" value="1"/>
</dbReference>
<dbReference type="RefSeq" id="WP_155339531.1">
    <property type="nucleotide sequence ID" value="NZ_BAAABN010000068.1"/>
</dbReference>
<dbReference type="GO" id="GO:0005993">
    <property type="term" value="P:trehalose catabolic process"/>
    <property type="evidence" value="ECO:0007669"/>
    <property type="project" value="TreeGrafter"/>
</dbReference>
<keyword evidence="4" id="KW-1185">Reference proteome</keyword>
<sequence length="601" mass="65571">MSRRPIGDHALLSDCRSAALVTSEGSIDWLCLPRFDSPAIFARLLDENAGHWSIGPDAAAEVTRRYLDQTLVLETTFHTRDGTLSLLDALALGTRERVHKLGRSSPGLLLRQVTCVAGRVPVTMIYSPRPEYGLVQPLLQPVRGGLIARGGATALTLSCPVDLRVDGSTATAAFTLRAGQSIGLALQAGWAWAQEPPRRSTRQVRWRIRDTLAGWRSWSRAHTSYQGPWRELVEHSGRVLRAMTYAPTGAIVAAATTSLPETVGGERNWDYRYTWIRDASFTLQALSTAACEMEETAFFTFLARASATRLDRDADLQIMYGIGGERDLSERQLTHLSGWRGSAPVRAGNDAWRQDQLDVYGELLDAAYQTYRDLGPFDPLIRTMLVTVAETAARRWREPDQGLWEVRGSGRHFTHSKLMCWVGLDRAISLAPLLGAGHRVADWSRTREEIRAAILSQAWNEQAGSFTQTFGGADLDAALLMIPLVGFLSADDPRVRSTVRAVAARLTDARGLVHRYRTADGLPGQEGTFLLCTFWLAHALALTGDGAAARNAFETAAAHANDVGLLAEEVDSATGEPLGNFPQALSHIGLINAARAIGGLS</sequence>
<accession>A0A5M3W2U9</accession>
<feature type="domain" description="Trehalase-like N-terminal" evidence="2">
    <location>
        <begin position="4"/>
        <end position="189"/>
    </location>
</feature>
<gene>
    <name evidence="3" type="ORF">Acor_54210</name>
</gene>
<dbReference type="EMBL" id="BLAD01000068">
    <property type="protein sequence ID" value="GES03355.1"/>
    <property type="molecule type" value="Genomic_DNA"/>
</dbReference>
<dbReference type="InterPro" id="IPR011613">
    <property type="entry name" value="GH15-like"/>
</dbReference>
<organism evidence="3 4">
    <name type="scientific">Acrocarpospora corrugata</name>
    <dbReference type="NCBI Taxonomy" id="35763"/>
    <lineage>
        <taxon>Bacteria</taxon>
        <taxon>Bacillati</taxon>
        <taxon>Actinomycetota</taxon>
        <taxon>Actinomycetes</taxon>
        <taxon>Streptosporangiales</taxon>
        <taxon>Streptosporangiaceae</taxon>
        <taxon>Acrocarpospora</taxon>
    </lineage>
</organism>
<comment type="caution">
    <text evidence="3">The sequence shown here is derived from an EMBL/GenBank/DDBJ whole genome shotgun (WGS) entry which is preliminary data.</text>
</comment>
<dbReference type="Gene3D" id="1.50.10.10">
    <property type="match status" value="1"/>
</dbReference>
<dbReference type="GO" id="GO:0015927">
    <property type="term" value="F:trehalase activity"/>
    <property type="evidence" value="ECO:0007669"/>
    <property type="project" value="TreeGrafter"/>
</dbReference>
<dbReference type="InterPro" id="IPR045582">
    <property type="entry name" value="Trehalase-like_N"/>
</dbReference>
<dbReference type="InterPro" id="IPR008928">
    <property type="entry name" value="6-hairpin_glycosidase_sf"/>
</dbReference>
<protein>
    <submittedName>
        <fullName evidence="3">Trehalase</fullName>
    </submittedName>
</protein>